<dbReference type="OrthoDB" id="3365698at2759"/>
<protein>
    <submittedName>
        <fullName evidence="1">Uncharacterized protein</fullName>
    </submittedName>
</protein>
<dbReference type="InterPro" id="IPR032675">
    <property type="entry name" value="LRR_dom_sf"/>
</dbReference>
<dbReference type="STRING" id="1314674.A0A0D7B3T1"/>
<evidence type="ECO:0000313" key="2">
    <source>
        <dbReference type="Proteomes" id="UP000054007"/>
    </source>
</evidence>
<dbReference type="PANTHER" id="PTHR38926:SF5">
    <property type="entry name" value="F-BOX AND LEUCINE-RICH REPEAT PROTEIN 6"/>
    <property type="match status" value="1"/>
</dbReference>
<gene>
    <name evidence="1" type="ORF">CYLTODRAFT_424532</name>
</gene>
<accession>A0A0D7B3T1</accession>
<proteinExistence type="predicted"/>
<dbReference type="Proteomes" id="UP000054007">
    <property type="component" value="Unassembled WGS sequence"/>
</dbReference>
<sequence>MKSEVDQCRNNSECLCPNREIPQHMPFPKDTFAKDPKFNHLVHSNDYPTRPEEQILQASVADLQSRKAALQSSSQRLHALRNSYHNQIDRINAELKSQKRTTLLVEDAIRVRKRLLSPVRRLPTEILRHIFLSTVEHIPLRIAELDEAESWSFKDPPSMLWTIELVCQQWRIAIVNYPRLWSYVSIRIPPHDTGVSIPLHLPRLAVQLDRAQLHTLSIALYPGLALNRISTSVPDYLIHLLFPYARRIKSLDLILPYKHIHSLSFLVKRMSSLTHLTISTPSAPEISDADLSSGEPAPLFQHCAQLQTVSFVDVHAPISRFALPWHTIISLSTACSYHPRRRSLALGILPREIYLILKESLELRQCSFNVRMGSGPTDIHGFTVLTAPRLQHLELVFPVQQGGALLQLLEKISLPSLVSLSISTKAIYPVTWASHYIFASVVDTIERWKCPLQRIEYLRGDVGGDDLARLVRETKTTLSALELNEVVMSKTAVVLDINHHCSEADILLESILEHLSIVSLTTLRMRGDELSKDWANGDVFAALVNAVERSQCPLEELEYQRGFTEYEDVIRLVGATNNTLKSLSLIRITSYNMAIYLVDALSVSRSPNGPLLAPHLHTLVLTGCVHRSTEARTFSARAYVEMVRSRYAEAPFRKLHIGWEPESDECPLSDAVRELGLIQTELRNLAPEVLFTHGIIEEDEDEQKDSEEEGED</sequence>
<dbReference type="Gene3D" id="3.80.10.10">
    <property type="entry name" value="Ribonuclease Inhibitor"/>
    <property type="match status" value="1"/>
</dbReference>
<dbReference type="EMBL" id="KN880599">
    <property type="protein sequence ID" value="KIY65223.1"/>
    <property type="molecule type" value="Genomic_DNA"/>
</dbReference>
<reference evidence="1 2" key="1">
    <citation type="journal article" date="2015" name="Fungal Genet. Biol.">
        <title>Evolution of novel wood decay mechanisms in Agaricales revealed by the genome sequences of Fistulina hepatica and Cylindrobasidium torrendii.</title>
        <authorList>
            <person name="Floudas D."/>
            <person name="Held B.W."/>
            <person name="Riley R."/>
            <person name="Nagy L.G."/>
            <person name="Koehler G."/>
            <person name="Ransdell A.S."/>
            <person name="Younus H."/>
            <person name="Chow J."/>
            <person name="Chiniquy J."/>
            <person name="Lipzen A."/>
            <person name="Tritt A."/>
            <person name="Sun H."/>
            <person name="Haridas S."/>
            <person name="LaButti K."/>
            <person name="Ohm R.A."/>
            <person name="Kues U."/>
            <person name="Blanchette R.A."/>
            <person name="Grigoriev I.V."/>
            <person name="Minto R.E."/>
            <person name="Hibbett D.S."/>
        </authorList>
    </citation>
    <scope>NUCLEOTIDE SEQUENCE [LARGE SCALE GENOMIC DNA]</scope>
    <source>
        <strain evidence="1 2">FP15055 ss-10</strain>
    </source>
</reference>
<organism evidence="1 2">
    <name type="scientific">Cylindrobasidium torrendii FP15055 ss-10</name>
    <dbReference type="NCBI Taxonomy" id="1314674"/>
    <lineage>
        <taxon>Eukaryota</taxon>
        <taxon>Fungi</taxon>
        <taxon>Dikarya</taxon>
        <taxon>Basidiomycota</taxon>
        <taxon>Agaricomycotina</taxon>
        <taxon>Agaricomycetes</taxon>
        <taxon>Agaricomycetidae</taxon>
        <taxon>Agaricales</taxon>
        <taxon>Marasmiineae</taxon>
        <taxon>Physalacriaceae</taxon>
        <taxon>Cylindrobasidium</taxon>
    </lineage>
</organism>
<dbReference type="PANTHER" id="PTHR38926">
    <property type="entry name" value="F-BOX DOMAIN CONTAINING PROTEIN, EXPRESSED"/>
    <property type="match status" value="1"/>
</dbReference>
<evidence type="ECO:0000313" key="1">
    <source>
        <dbReference type="EMBL" id="KIY65223.1"/>
    </source>
</evidence>
<name>A0A0D7B3T1_9AGAR</name>
<dbReference type="AlphaFoldDB" id="A0A0D7B3T1"/>
<keyword evidence="2" id="KW-1185">Reference proteome</keyword>